<dbReference type="GO" id="GO:0005886">
    <property type="term" value="C:plasma membrane"/>
    <property type="evidence" value="ECO:0007669"/>
    <property type="project" value="UniProtKB-SubCell"/>
</dbReference>
<dbReference type="RefSeq" id="WP_271121401.1">
    <property type="nucleotide sequence ID" value="NZ_JALHAN010000053.1"/>
</dbReference>
<comment type="subcellular location">
    <subcellularLocation>
        <location evidence="1">Cell membrane</location>
        <topology evidence="1">Multi-pass membrane protein</topology>
    </subcellularLocation>
</comment>
<evidence type="ECO:0000256" key="1">
    <source>
        <dbReference type="ARBA" id="ARBA00004651"/>
    </source>
</evidence>
<organism evidence="8 9">
    <name type="scientific">Dryocola boscaweniae</name>
    <dbReference type="NCBI Taxonomy" id="2925397"/>
    <lineage>
        <taxon>Bacteria</taxon>
        <taxon>Pseudomonadati</taxon>
        <taxon>Pseudomonadota</taxon>
        <taxon>Gammaproteobacteria</taxon>
        <taxon>Enterobacterales</taxon>
        <taxon>Enterobacteriaceae</taxon>
        <taxon>Dryocola</taxon>
    </lineage>
</organism>
<dbReference type="PANTHER" id="PTHR30587">
    <property type="entry name" value="FLAGELLAR BIOSYNTHETIC PROTEIN FLIP"/>
    <property type="match status" value="1"/>
</dbReference>
<keyword evidence="6 7" id="KW-0472">Membrane</keyword>
<dbReference type="NCBIfam" id="NF009438">
    <property type="entry name" value="PRK12797.1"/>
    <property type="match status" value="1"/>
</dbReference>
<evidence type="ECO:0000256" key="3">
    <source>
        <dbReference type="ARBA" id="ARBA00022475"/>
    </source>
</evidence>
<dbReference type="Pfam" id="PF00813">
    <property type="entry name" value="FliP"/>
    <property type="match status" value="1"/>
</dbReference>
<protein>
    <submittedName>
        <fullName evidence="8">Type III secretion system export apparatus subunit SctR</fullName>
    </submittedName>
</protein>
<evidence type="ECO:0000256" key="4">
    <source>
        <dbReference type="ARBA" id="ARBA00022692"/>
    </source>
</evidence>
<evidence type="ECO:0000313" key="9">
    <source>
        <dbReference type="Proteomes" id="UP001150641"/>
    </source>
</evidence>
<dbReference type="InterPro" id="IPR005838">
    <property type="entry name" value="T3SS_IM_P"/>
</dbReference>
<dbReference type="GO" id="GO:0009306">
    <property type="term" value="P:protein secretion"/>
    <property type="evidence" value="ECO:0007669"/>
    <property type="project" value="UniProtKB-UniRule"/>
</dbReference>
<dbReference type="EMBL" id="JALHAP010000066">
    <property type="protein sequence ID" value="MCT4700529.1"/>
    <property type="molecule type" value="Genomic_DNA"/>
</dbReference>
<dbReference type="PRINTS" id="PR01302">
    <property type="entry name" value="TYPE3IMPPROT"/>
</dbReference>
<proteinExistence type="inferred from homology"/>
<dbReference type="PANTHER" id="PTHR30587:SF3">
    <property type="entry name" value="VIRULENCE PROTEIN YSCR"/>
    <property type="match status" value="1"/>
</dbReference>
<dbReference type="Proteomes" id="UP001150641">
    <property type="component" value="Unassembled WGS sequence"/>
</dbReference>
<dbReference type="NCBIfam" id="TIGR01102">
    <property type="entry name" value="yscR"/>
    <property type="match status" value="1"/>
</dbReference>
<gene>
    <name evidence="8" type="primary">sctR</name>
    <name evidence="8" type="ORF">MUA00_01670</name>
</gene>
<keyword evidence="5 7" id="KW-1133">Transmembrane helix</keyword>
<comment type="caution">
    <text evidence="7">Lacks conserved residue(s) required for the propagation of feature annotation.</text>
</comment>
<evidence type="ECO:0000256" key="5">
    <source>
        <dbReference type="ARBA" id="ARBA00022989"/>
    </source>
</evidence>
<keyword evidence="4 7" id="KW-0812">Transmembrane</keyword>
<dbReference type="PROSITE" id="PS01061">
    <property type="entry name" value="FLIP_2"/>
    <property type="match status" value="1"/>
</dbReference>
<keyword evidence="3 7" id="KW-1003">Cell membrane</keyword>
<feature type="transmembrane region" description="Helical" evidence="7">
    <location>
        <begin position="57"/>
        <end position="78"/>
    </location>
</feature>
<feature type="transmembrane region" description="Helical" evidence="7">
    <location>
        <begin position="12"/>
        <end position="45"/>
    </location>
</feature>
<evidence type="ECO:0000256" key="2">
    <source>
        <dbReference type="ARBA" id="ARBA00006257"/>
    </source>
</evidence>
<accession>A0A9X2W767</accession>
<keyword evidence="9" id="KW-1185">Reference proteome</keyword>
<name>A0A9X2W767_9ENTR</name>
<dbReference type="InterPro" id="IPR005773">
    <property type="entry name" value="T3SS_YscR-like"/>
</dbReference>
<reference evidence="8" key="1">
    <citation type="submission" date="2022-03" db="EMBL/GenBank/DDBJ databases">
        <title>Proposal of a novel genus Dryocolo and two novel species.</title>
        <authorList>
            <person name="Maddock D.W."/>
            <person name="Brady C.L."/>
            <person name="Denman S."/>
            <person name="Arnold D."/>
        </authorList>
    </citation>
    <scope>NUCLEOTIDE SEQUENCE</scope>
    <source>
        <strain evidence="8">H6W4</strain>
    </source>
</reference>
<comment type="similarity">
    <text evidence="2 7">Belongs to the FliP/MopC/SpaP family.</text>
</comment>
<sequence length="220" mass="24900">MDWLVKFGDQPLMLIGLLFALSLLPLLVIIGSSFLKIAIVLSLLRNALGIQQVPPNMAIYGMALILTVFIMTPVAYQISDNLQQAPLTLESENLFERLDQEALSPYRTFLSRHTESRQVKFFSQSATQLWPDPVRKMVPEDSLFIMLPAFMVSQLIESFKIGLLLYLPFIAIDLIISNILLAMGMMMVSPMTISLPFKLLVFIMVGGWERLLMQLVLSYK</sequence>
<feature type="transmembrane region" description="Helical" evidence="7">
    <location>
        <begin position="163"/>
        <end position="187"/>
    </location>
</feature>
<dbReference type="AlphaFoldDB" id="A0A9X2W767"/>
<evidence type="ECO:0000313" key="8">
    <source>
        <dbReference type="EMBL" id="MCT4700529.1"/>
    </source>
</evidence>
<evidence type="ECO:0000256" key="7">
    <source>
        <dbReference type="RuleBase" id="RU362070"/>
    </source>
</evidence>
<comment type="caution">
    <text evidence="8">The sequence shown here is derived from an EMBL/GenBank/DDBJ whole genome shotgun (WGS) entry which is preliminary data.</text>
</comment>
<evidence type="ECO:0000256" key="6">
    <source>
        <dbReference type="ARBA" id="ARBA00023136"/>
    </source>
</evidence>